<dbReference type="EMBL" id="LTDF01000007">
    <property type="protein sequence ID" value="KXT55457.1"/>
    <property type="molecule type" value="Genomic_DNA"/>
</dbReference>
<dbReference type="Proteomes" id="UP000070319">
    <property type="component" value="Unassembled WGS sequence"/>
</dbReference>
<sequence length="42" mass="5024">MIWKPLSLTKLEIFFVLKSISNDNFHYLCPELVSDEHFCHLD</sequence>
<evidence type="ECO:0000313" key="2">
    <source>
        <dbReference type="Proteomes" id="UP000070319"/>
    </source>
</evidence>
<organism evidence="1">
    <name type="scientific">Bacteroides intestinalis</name>
    <dbReference type="NCBI Taxonomy" id="329854"/>
    <lineage>
        <taxon>Bacteria</taxon>
        <taxon>Pseudomonadati</taxon>
        <taxon>Bacteroidota</taxon>
        <taxon>Bacteroidia</taxon>
        <taxon>Bacteroidales</taxon>
        <taxon>Bacteroidaceae</taxon>
        <taxon>Bacteroides</taxon>
    </lineage>
</organism>
<reference evidence="1 2" key="1">
    <citation type="submission" date="2016-02" db="EMBL/GenBank/DDBJ databases">
        <authorList>
            <person name="Wen L."/>
            <person name="He K."/>
            <person name="Yang H."/>
        </authorList>
    </citation>
    <scope>NUCLEOTIDE SEQUENCE [LARGE SCALE GENOMIC DNA]</scope>
    <source>
        <strain evidence="1 2">KLE1704</strain>
    </source>
</reference>
<evidence type="ECO:0000313" key="1">
    <source>
        <dbReference type="EMBL" id="KXT55457.1"/>
    </source>
</evidence>
<dbReference type="AlphaFoldDB" id="A0A139LVM7"/>
<comment type="caution">
    <text evidence="1">The sequence shown here is derived from an EMBL/GenBank/DDBJ whole genome shotgun (WGS) entry which is preliminary data.</text>
</comment>
<dbReference type="PATRIC" id="fig|329854.7.peg.99"/>
<proteinExistence type="predicted"/>
<name>A0A139LVM7_9BACE</name>
<accession>A0A139LVM7</accession>
<protein>
    <submittedName>
        <fullName evidence="1">Uncharacterized protein</fullName>
    </submittedName>
</protein>
<gene>
    <name evidence="1" type="ORF">HMPREF2531_00096</name>
</gene>